<sequence>MKTSFRSCVLGSVFLAAFALNAQSSSPILASSPPLGWNSWDSYGLTITEDQFRANVQWFNQHLKQYGWQYVVIDEGWYLQHPENASTKGAGQGYTMDSNGRYLPAPNRFPSSANGEGLKTVADYVHSLGLKFGIHIIRGIPKKAVEKNLPIAGSQFHAADAADTSDLCSWNPDNYGLKPNAAGQAYYNSLAKLYAGWGLDFIKVDCISQPYNANEIHMMSAALKESGRPIVFSLSPGPTPITQAGDVRKYAQLWRISDDFWDVWKKPESDTQDFPQSLTRQFGKLAQWSPHVETGHWPDADMLPLGYLGPIPGWGEPRHSRFSTDEARTLITLWSIARSPLILGANLTQMDELTESLLTNTEVIVVDQHSSENKPTIQTETAVVWTAKGAAGKRYVALFNIGESQQTLSYGWKQLGLSGSSYKVRDLWQKKDLGSAATLQVVLAPHASALYAVD</sequence>
<dbReference type="Pfam" id="PF17801">
    <property type="entry name" value="Melibiase_C"/>
    <property type="match status" value="1"/>
</dbReference>
<accession>A0A7G8BN61</accession>
<feature type="domain" description="Alpha galactosidase C-terminal" evidence="7">
    <location>
        <begin position="381"/>
        <end position="451"/>
    </location>
</feature>
<dbReference type="KEGG" id="adin:H7849_08770"/>
<dbReference type="InterPro" id="IPR041233">
    <property type="entry name" value="Melibiase_C"/>
</dbReference>
<evidence type="ECO:0000256" key="5">
    <source>
        <dbReference type="RuleBase" id="RU361168"/>
    </source>
</evidence>
<dbReference type="Gene3D" id="2.60.40.1180">
    <property type="entry name" value="Golgi alpha-mannosidase II"/>
    <property type="match status" value="1"/>
</dbReference>
<dbReference type="SUPFAM" id="SSF51011">
    <property type="entry name" value="Glycosyl hydrolase domain"/>
    <property type="match status" value="1"/>
</dbReference>
<evidence type="ECO:0000256" key="4">
    <source>
        <dbReference type="ARBA" id="ARBA00023295"/>
    </source>
</evidence>
<keyword evidence="5" id="KW-1015">Disulfide bond</keyword>
<protein>
    <recommendedName>
        <fullName evidence="5">Alpha-galactosidase</fullName>
        <ecNumber evidence="5">3.2.1.22</ecNumber>
    </recommendedName>
    <alternativeName>
        <fullName evidence="5">Melibiase</fullName>
    </alternativeName>
</protein>
<comment type="similarity">
    <text evidence="1 5">Belongs to the glycosyl hydrolase 27 family.</text>
</comment>
<evidence type="ECO:0000313" key="8">
    <source>
        <dbReference type="EMBL" id="QNI33981.1"/>
    </source>
</evidence>
<dbReference type="InterPro" id="IPR017853">
    <property type="entry name" value="GH"/>
</dbReference>
<evidence type="ECO:0000256" key="2">
    <source>
        <dbReference type="ARBA" id="ARBA00022729"/>
    </source>
</evidence>
<evidence type="ECO:0000313" key="9">
    <source>
        <dbReference type="Proteomes" id="UP000515312"/>
    </source>
</evidence>
<dbReference type="Proteomes" id="UP000515312">
    <property type="component" value="Chromosome"/>
</dbReference>
<dbReference type="Gene3D" id="3.20.20.70">
    <property type="entry name" value="Aldolase class I"/>
    <property type="match status" value="1"/>
</dbReference>
<dbReference type="GO" id="GO:0005975">
    <property type="term" value="P:carbohydrate metabolic process"/>
    <property type="evidence" value="ECO:0007669"/>
    <property type="project" value="InterPro"/>
</dbReference>
<keyword evidence="4 5" id="KW-0326">Glycosidase</keyword>
<keyword evidence="2 6" id="KW-0732">Signal</keyword>
<comment type="catalytic activity">
    <reaction evidence="5">
        <text>Hydrolysis of terminal, non-reducing alpha-D-galactose residues in alpha-D-galactosides, including galactose oligosaccharides, galactomannans and galactolipids.</text>
        <dbReference type="EC" id="3.2.1.22"/>
    </reaction>
</comment>
<evidence type="ECO:0000256" key="6">
    <source>
        <dbReference type="SAM" id="SignalP"/>
    </source>
</evidence>
<dbReference type="PRINTS" id="PR00740">
    <property type="entry name" value="GLHYDRLASE27"/>
</dbReference>
<reference evidence="8 9" key="1">
    <citation type="submission" date="2020-08" db="EMBL/GenBank/DDBJ databases">
        <title>Edaphobacter telluris sp. nov. and Acidobacterium dinghuensis sp. nov., two acidobacteria isolated from forest soil.</title>
        <authorList>
            <person name="Fu J."/>
            <person name="Qiu L."/>
        </authorList>
    </citation>
    <scope>NUCLEOTIDE SEQUENCE [LARGE SCALE GENOMIC DNA]</scope>
    <source>
        <strain evidence="8">4Y35</strain>
    </source>
</reference>
<dbReference type="PANTHER" id="PTHR11452">
    <property type="entry name" value="ALPHA-GALACTOSIDASE/ALPHA-N-ACETYLGALACTOSAMINIDASE"/>
    <property type="match status" value="1"/>
</dbReference>
<feature type="chain" id="PRO_5028913899" description="Alpha-galactosidase" evidence="6">
    <location>
        <begin position="23"/>
        <end position="454"/>
    </location>
</feature>
<keyword evidence="9" id="KW-1185">Reference proteome</keyword>
<proteinExistence type="inferred from homology"/>
<dbReference type="PANTHER" id="PTHR11452:SF42">
    <property type="entry name" value="ALPHA-GALACTOSIDASE"/>
    <property type="match status" value="1"/>
</dbReference>
<dbReference type="SUPFAM" id="SSF51445">
    <property type="entry name" value="(Trans)glycosidases"/>
    <property type="match status" value="1"/>
</dbReference>
<dbReference type="InterPro" id="IPR002241">
    <property type="entry name" value="Glyco_hydro_27"/>
</dbReference>
<dbReference type="EMBL" id="CP060394">
    <property type="protein sequence ID" value="QNI33981.1"/>
    <property type="molecule type" value="Genomic_DNA"/>
</dbReference>
<name>A0A7G8BN61_9BACT</name>
<keyword evidence="3 5" id="KW-0378">Hydrolase</keyword>
<organism evidence="8 9">
    <name type="scientific">Alloacidobacterium dinghuense</name>
    <dbReference type="NCBI Taxonomy" id="2763107"/>
    <lineage>
        <taxon>Bacteria</taxon>
        <taxon>Pseudomonadati</taxon>
        <taxon>Acidobacteriota</taxon>
        <taxon>Terriglobia</taxon>
        <taxon>Terriglobales</taxon>
        <taxon>Acidobacteriaceae</taxon>
        <taxon>Alloacidobacterium</taxon>
    </lineage>
</organism>
<evidence type="ECO:0000259" key="7">
    <source>
        <dbReference type="Pfam" id="PF17801"/>
    </source>
</evidence>
<evidence type="ECO:0000256" key="1">
    <source>
        <dbReference type="ARBA" id="ARBA00009743"/>
    </source>
</evidence>
<dbReference type="InterPro" id="IPR013785">
    <property type="entry name" value="Aldolase_TIM"/>
</dbReference>
<dbReference type="EC" id="3.2.1.22" evidence="5"/>
<dbReference type="InterPro" id="IPR013780">
    <property type="entry name" value="Glyco_hydro_b"/>
</dbReference>
<dbReference type="GO" id="GO:0004557">
    <property type="term" value="F:alpha-galactosidase activity"/>
    <property type="evidence" value="ECO:0007669"/>
    <property type="project" value="UniProtKB-EC"/>
</dbReference>
<evidence type="ECO:0000256" key="3">
    <source>
        <dbReference type="ARBA" id="ARBA00022801"/>
    </source>
</evidence>
<dbReference type="RefSeq" id="WP_186745774.1">
    <property type="nucleotide sequence ID" value="NZ_CP060394.1"/>
</dbReference>
<feature type="signal peptide" evidence="6">
    <location>
        <begin position="1"/>
        <end position="22"/>
    </location>
</feature>
<dbReference type="Pfam" id="PF16499">
    <property type="entry name" value="Melibiase_2"/>
    <property type="match status" value="2"/>
</dbReference>
<gene>
    <name evidence="8" type="ORF">H7849_08770</name>
</gene>
<dbReference type="CDD" id="cd14792">
    <property type="entry name" value="GH27"/>
    <property type="match status" value="1"/>
</dbReference>
<dbReference type="AlphaFoldDB" id="A0A7G8BN61"/>